<dbReference type="SUPFAM" id="SSF56112">
    <property type="entry name" value="Protein kinase-like (PK-like)"/>
    <property type="match status" value="1"/>
</dbReference>
<dbReference type="Pfam" id="PF00069">
    <property type="entry name" value="Pkinase"/>
    <property type="match status" value="1"/>
</dbReference>
<evidence type="ECO:0000256" key="1">
    <source>
        <dbReference type="ARBA" id="ARBA00022741"/>
    </source>
</evidence>
<dbReference type="VEuPathDB" id="TrichDB:TRFO_20254"/>
<dbReference type="SMART" id="SM00220">
    <property type="entry name" value="S_TKc"/>
    <property type="match status" value="1"/>
</dbReference>
<dbReference type="GO" id="GO:0005737">
    <property type="term" value="C:cytoplasm"/>
    <property type="evidence" value="ECO:0007669"/>
    <property type="project" value="TreeGrafter"/>
</dbReference>
<dbReference type="PANTHER" id="PTHR24361">
    <property type="entry name" value="MITOGEN-ACTIVATED KINASE KINASE KINASE"/>
    <property type="match status" value="1"/>
</dbReference>
<dbReference type="RefSeq" id="XP_068363583.1">
    <property type="nucleotide sequence ID" value="XM_068501291.1"/>
</dbReference>
<dbReference type="InterPro" id="IPR053235">
    <property type="entry name" value="Ser_Thr_kinase"/>
</dbReference>
<dbReference type="GO" id="GO:0005524">
    <property type="term" value="F:ATP binding"/>
    <property type="evidence" value="ECO:0007669"/>
    <property type="project" value="UniProtKB-KW"/>
</dbReference>
<gene>
    <name evidence="4" type="primary">Aurkb</name>
    <name evidence="4" type="ORF">TRFO_20254</name>
</gene>
<dbReference type="CDD" id="cd14014">
    <property type="entry name" value="STKc_PknB_like"/>
    <property type="match status" value="1"/>
</dbReference>
<accession>A0A1J4KGB6</accession>
<keyword evidence="5" id="KW-1185">Reference proteome</keyword>
<keyword evidence="2" id="KW-0067">ATP-binding</keyword>
<organism evidence="4 5">
    <name type="scientific">Tritrichomonas foetus</name>
    <dbReference type="NCBI Taxonomy" id="1144522"/>
    <lineage>
        <taxon>Eukaryota</taxon>
        <taxon>Metamonada</taxon>
        <taxon>Parabasalia</taxon>
        <taxon>Tritrichomonadida</taxon>
        <taxon>Tritrichomonadidae</taxon>
        <taxon>Tritrichomonas</taxon>
    </lineage>
</organism>
<keyword evidence="1" id="KW-0547">Nucleotide-binding</keyword>
<keyword evidence="4" id="KW-0418">Kinase</keyword>
<dbReference type="PROSITE" id="PS50011">
    <property type="entry name" value="PROTEIN_KINASE_DOM"/>
    <property type="match status" value="1"/>
</dbReference>
<dbReference type="PANTHER" id="PTHR24361:SF785">
    <property type="entry name" value="DUAL SPECIFICITY MITOGEN-ACTIVATED PROTEIN KINASE KINASE 1"/>
    <property type="match status" value="1"/>
</dbReference>
<dbReference type="Gene3D" id="1.10.510.10">
    <property type="entry name" value="Transferase(Phosphotransferase) domain 1"/>
    <property type="match status" value="1"/>
</dbReference>
<evidence type="ECO:0000256" key="2">
    <source>
        <dbReference type="ARBA" id="ARBA00022840"/>
    </source>
</evidence>
<proteinExistence type="predicted"/>
<evidence type="ECO:0000313" key="5">
    <source>
        <dbReference type="Proteomes" id="UP000179807"/>
    </source>
</evidence>
<dbReference type="AlphaFoldDB" id="A0A1J4KGB6"/>
<dbReference type="GO" id="GO:0004674">
    <property type="term" value="F:protein serine/threonine kinase activity"/>
    <property type="evidence" value="ECO:0007669"/>
    <property type="project" value="TreeGrafter"/>
</dbReference>
<dbReference type="FunFam" id="1.10.510.10:FF:000571">
    <property type="entry name" value="Maternal embryonic leucine zipper kinase"/>
    <property type="match status" value="1"/>
</dbReference>
<evidence type="ECO:0000313" key="4">
    <source>
        <dbReference type="EMBL" id="OHT10447.1"/>
    </source>
</evidence>
<name>A0A1J4KGB6_9EUKA</name>
<keyword evidence="4" id="KW-0808">Transferase</keyword>
<dbReference type="PROSITE" id="PS00108">
    <property type="entry name" value="PROTEIN_KINASE_ST"/>
    <property type="match status" value="1"/>
</dbReference>
<sequence length="388" mass="43981">MLHKFLFILVLLQEEKDFETFSENYSIHSILNIIFFLTRKKMFAEIEAGHFEDASPLPEETKLKVDIPLGTIINGYQFLEMIGSGASADVYKVRHTRFGSIYCAKVMTIKSKQESENRMQQKFDVELQSLMKLDHPNIIRLYDYFCNESIFVIILEYCSGGTLADEIARSDGGLNECRLEEIIQQLLSAVAYAHSEGVVHRDIKPENVLIDAFGRAKLADFGISAIQAKIGDVDEMSTNRMCSILYAPPELLKRIPHNERAADIWSLGQTFLECYTGEPVFEGTKSDVIRSILIGNFAIPVGGNFMIEKLVRKMTSLDPSERPTAEQLLGDVNIQTKTKIRPQYKSLGVLPPLASSKKDSPMSIRSSMIFQIKKKNLRRKSINFTFKE</sequence>
<reference evidence="4" key="1">
    <citation type="submission" date="2016-10" db="EMBL/GenBank/DDBJ databases">
        <authorList>
            <person name="Benchimol M."/>
            <person name="Almeida L.G."/>
            <person name="Vasconcelos A.T."/>
            <person name="Perreira-Neves A."/>
            <person name="Rosa I.A."/>
            <person name="Tasca T."/>
            <person name="Bogo M.R."/>
            <person name="de Souza W."/>
        </authorList>
    </citation>
    <scope>NUCLEOTIDE SEQUENCE [LARGE SCALE GENOMIC DNA]</scope>
    <source>
        <strain evidence="4">K</strain>
    </source>
</reference>
<feature type="domain" description="Protein kinase" evidence="3">
    <location>
        <begin position="76"/>
        <end position="334"/>
    </location>
</feature>
<dbReference type="InterPro" id="IPR011009">
    <property type="entry name" value="Kinase-like_dom_sf"/>
</dbReference>
<dbReference type="InterPro" id="IPR000719">
    <property type="entry name" value="Prot_kinase_dom"/>
</dbReference>
<dbReference type="EMBL" id="MLAK01000611">
    <property type="protein sequence ID" value="OHT10447.1"/>
    <property type="molecule type" value="Genomic_DNA"/>
</dbReference>
<dbReference type="InterPro" id="IPR008271">
    <property type="entry name" value="Ser/Thr_kinase_AS"/>
</dbReference>
<evidence type="ECO:0000259" key="3">
    <source>
        <dbReference type="PROSITE" id="PS50011"/>
    </source>
</evidence>
<dbReference type="OrthoDB" id="25592at2759"/>
<dbReference type="GeneID" id="94835995"/>
<comment type="caution">
    <text evidence="4">The sequence shown here is derived from an EMBL/GenBank/DDBJ whole genome shotgun (WGS) entry which is preliminary data.</text>
</comment>
<dbReference type="Proteomes" id="UP000179807">
    <property type="component" value="Unassembled WGS sequence"/>
</dbReference>
<protein>
    <submittedName>
        <fullName evidence="4">Aurora kinase B</fullName>
    </submittedName>
</protein>